<dbReference type="InterPro" id="IPR037994">
    <property type="entry name" value="NDPk6"/>
</dbReference>
<dbReference type="PROSITE" id="PS51374">
    <property type="entry name" value="NDPK_LIKE"/>
    <property type="match status" value="1"/>
</dbReference>
<dbReference type="Gene3D" id="3.30.70.141">
    <property type="entry name" value="Nucleoside diphosphate kinase-like domain"/>
    <property type="match status" value="1"/>
</dbReference>
<dbReference type="FunCoup" id="G0NU95">
    <property type="interactions" value="59"/>
</dbReference>
<evidence type="ECO:0000256" key="5">
    <source>
        <dbReference type="ARBA" id="ARBA00022777"/>
    </source>
</evidence>
<dbReference type="OrthoDB" id="25346at2759"/>
<feature type="domain" description="Nucleoside diphosphate kinase-like" evidence="9">
    <location>
        <begin position="7"/>
        <end position="131"/>
    </location>
</feature>
<organism evidence="11">
    <name type="scientific">Caenorhabditis brenneri</name>
    <name type="common">Nematode worm</name>
    <dbReference type="NCBI Taxonomy" id="135651"/>
    <lineage>
        <taxon>Eukaryota</taxon>
        <taxon>Metazoa</taxon>
        <taxon>Ecdysozoa</taxon>
        <taxon>Nematoda</taxon>
        <taxon>Chromadorea</taxon>
        <taxon>Rhabditida</taxon>
        <taxon>Rhabditina</taxon>
        <taxon>Rhabditomorpha</taxon>
        <taxon>Rhabditoidea</taxon>
        <taxon>Rhabditidae</taxon>
        <taxon>Peloderinae</taxon>
        <taxon>Caenorhabditis</taxon>
    </lineage>
</organism>
<evidence type="ECO:0000256" key="1">
    <source>
        <dbReference type="ARBA" id="ARBA00001946"/>
    </source>
</evidence>
<dbReference type="AlphaFoldDB" id="G0NU95"/>
<keyword evidence="6" id="KW-0067">ATP-binding</keyword>
<evidence type="ECO:0000256" key="2">
    <source>
        <dbReference type="ARBA" id="ARBA00022679"/>
    </source>
</evidence>
<dbReference type="PANTHER" id="PTHR46956:SF1">
    <property type="entry name" value="NUCLEOSIDE DIPHOSPHATE KINASE 6"/>
    <property type="match status" value="1"/>
</dbReference>
<evidence type="ECO:0000313" key="11">
    <source>
        <dbReference type="Proteomes" id="UP000008068"/>
    </source>
</evidence>
<dbReference type="OMA" id="WRKEECQ"/>
<comment type="cofactor">
    <cofactor evidence="1">
        <name>Mg(2+)</name>
        <dbReference type="ChEBI" id="CHEBI:18420"/>
    </cofactor>
</comment>
<proteinExistence type="inferred from homology"/>
<dbReference type="Proteomes" id="UP000008068">
    <property type="component" value="Unassembled WGS sequence"/>
</dbReference>
<dbReference type="SUPFAM" id="SSF54919">
    <property type="entry name" value="Nucleoside diphosphate kinase, NDK"/>
    <property type="match status" value="1"/>
</dbReference>
<keyword evidence="4" id="KW-0547">Nucleotide-binding</keyword>
<evidence type="ECO:0000259" key="9">
    <source>
        <dbReference type="SMART" id="SM00562"/>
    </source>
</evidence>
<keyword evidence="5" id="KW-0418">Kinase</keyword>
<protein>
    <recommendedName>
        <fullName evidence="9">Nucleoside diphosphate kinase-like domain-containing protein</fullName>
    </recommendedName>
</protein>
<sequence length="133" mass="15430">MTSRKLLVVLKPEIVAHRVLAQVALTELQKNGVEIEEMRKMRINEAMARQLYSQHEGKFFYNRLVRHISSGEVIAMRVNGNARKCIGTSRLWPRKELTEQPIRHRLALSDTRNVAHASDEDVAEKELELFRLL</sequence>
<evidence type="ECO:0000256" key="4">
    <source>
        <dbReference type="ARBA" id="ARBA00022741"/>
    </source>
</evidence>
<keyword evidence="11" id="KW-1185">Reference proteome</keyword>
<keyword evidence="3" id="KW-0479">Metal-binding</keyword>
<dbReference type="Pfam" id="PF00334">
    <property type="entry name" value="NDK"/>
    <property type="match status" value="1"/>
</dbReference>
<evidence type="ECO:0000256" key="8">
    <source>
        <dbReference type="PROSITE-ProRule" id="PRU00706"/>
    </source>
</evidence>
<accession>G0NU95</accession>
<comment type="similarity">
    <text evidence="8">Belongs to the NDK family.</text>
</comment>
<dbReference type="eggNOG" id="KOG0888">
    <property type="taxonomic scope" value="Eukaryota"/>
</dbReference>
<evidence type="ECO:0000256" key="7">
    <source>
        <dbReference type="ARBA" id="ARBA00022842"/>
    </source>
</evidence>
<dbReference type="GO" id="GO:0005524">
    <property type="term" value="F:ATP binding"/>
    <property type="evidence" value="ECO:0007669"/>
    <property type="project" value="UniProtKB-KW"/>
</dbReference>
<dbReference type="GO" id="GO:0004550">
    <property type="term" value="F:nucleoside diphosphate kinase activity"/>
    <property type="evidence" value="ECO:0007669"/>
    <property type="project" value="InterPro"/>
</dbReference>
<comment type="caution">
    <text evidence="8">Lacks conserved residue(s) required for the propagation of feature annotation.</text>
</comment>
<dbReference type="SMART" id="SM00562">
    <property type="entry name" value="NDK"/>
    <property type="match status" value="1"/>
</dbReference>
<dbReference type="InterPro" id="IPR034907">
    <property type="entry name" value="NDK-like_dom"/>
</dbReference>
<evidence type="ECO:0000313" key="10">
    <source>
        <dbReference type="EMBL" id="EGT37728.1"/>
    </source>
</evidence>
<evidence type="ECO:0000256" key="3">
    <source>
        <dbReference type="ARBA" id="ARBA00022723"/>
    </source>
</evidence>
<dbReference type="PANTHER" id="PTHR46956">
    <property type="entry name" value="NUCLEOSIDE DIPHOSPHATE KINASE 6"/>
    <property type="match status" value="1"/>
</dbReference>
<dbReference type="InParanoid" id="G0NU95"/>
<keyword evidence="2" id="KW-0808">Transferase</keyword>
<dbReference type="STRING" id="135651.G0NU95"/>
<dbReference type="GO" id="GO:0046872">
    <property type="term" value="F:metal ion binding"/>
    <property type="evidence" value="ECO:0007669"/>
    <property type="project" value="UniProtKB-KW"/>
</dbReference>
<reference evidence="11" key="1">
    <citation type="submission" date="2011-07" db="EMBL/GenBank/DDBJ databases">
        <authorList>
            <consortium name="Caenorhabditis brenneri Sequencing and Analysis Consortium"/>
            <person name="Wilson R.K."/>
        </authorList>
    </citation>
    <scope>NUCLEOTIDE SEQUENCE [LARGE SCALE GENOMIC DNA]</scope>
    <source>
        <strain evidence="11">PB2801</strain>
    </source>
</reference>
<dbReference type="EMBL" id="GL379948">
    <property type="protein sequence ID" value="EGT37728.1"/>
    <property type="molecule type" value="Genomic_DNA"/>
</dbReference>
<dbReference type="HOGENOM" id="CLU_060216_8_0_1"/>
<gene>
    <name evidence="10" type="ORF">CAEBREN_13944</name>
</gene>
<keyword evidence="7" id="KW-0460">Magnesium</keyword>
<name>G0NU95_CAEBE</name>
<dbReference type="InterPro" id="IPR036850">
    <property type="entry name" value="NDK-like_dom_sf"/>
</dbReference>
<evidence type="ECO:0000256" key="6">
    <source>
        <dbReference type="ARBA" id="ARBA00022840"/>
    </source>
</evidence>